<evidence type="ECO:0000313" key="4">
    <source>
        <dbReference type="EMBL" id="JAP71503.1"/>
    </source>
</evidence>
<dbReference type="GO" id="GO:0046982">
    <property type="term" value="F:protein heterodimerization activity"/>
    <property type="evidence" value="ECO:0007669"/>
    <property type="project" value="InterPro"/>
</dbReference>
<dbReference type="GO" id="GO:0030527">
    <property type="term" value="F:structural constituent of chromatin"/>
    <property type="evidence" value="ECO:0007669"/>
    <property type="project" value="InterPro"/>
</dbReference>
<accession>A0A131XW39</accession>
<dbReference type="Gene3D" id="1.10.20.10">
    <property type="entry name" value="Histone, subunit A"/>
    <property type="match status" value="1"/>
</dbReference>
<organism evidence="4">
    <name type="scientific">Ixodes ricinus</name>
    <name type="common">Common tick</name>
    <name type="synonym">Acarus ricinus</name>
    <dbReference type="NCBI Taxonomy" id="34613"/>
    <lineage>
        <taxon>Eukaryota</taxon>
        <taxon>Metazoa</taxon>
        <taxon>Ecdysozoa</taxon>
        <taxon>Arthropoda</taxon>
        <taxon>Chelicerata</taxon>
        <taxon>Arachnida</taxon>
        <taxon>Acari</taxon>
        <taxon>Parasitiformes</taxon>
        <taxon>Ixodida</taxon>
        <taxon>Ixodoidea</taxon>
        <taxon>Ixodidae</taxon>
        <taxon>Ixodinae</taxon>
        <taxon>Ixodes</taxon>
    </lineage>
</organism>
<dbReference type="EMBL" id="GEFM01004293">
    <property type="protein sequence ID" value="JAP71503.1"/>
    <property type="molecule type" value="mRNA"/>
</dbReference>
<evidence type="ECO:0000256" key="1">
    <source>
        <dbReference type="ARBA" id="ARBA00010343"/>
    </source>
</evidence>
<feature type="region of interest" description="Disordered" evidence="2">
    <location>
        <begin position="1"/>
        <end position="66"/>
    </location>
</feature>
<evidence type="ECO:0000259" key="3">
    <source>
        <dbReference type="Pfam" id="PF00125"/>
    </source>
</evidence>
<dbReference type="PANTHER" id="PTHR45810">
    <property type="entry name" value="HISTONE H3.2"/>
    <property type="match status" value="1"/>
</dbReference>
<dbReference type="AlphaFoldDB" id="A0A131XW39"/>
<comment type="similarity">
    <text evidence="1">Belongs to the histone H3 family.</text>
</comment>
<dbReference type="GO" id="GO:0000786">
    <property type="term" value="C:nucleosome"/>
    <property type="evidence" value="ECO:0007669"/>
    <property type="project" value="InterPro"/>
</dbReference>
<proteinExistence type="evidence at transcript level"/>
<dbReference type="InterPro" id="IPR000164">
    <property type="entry name" value="Histone_H3/CENP-A"/>
</dbReference>
<dbReference type="PRINTS" id="PR00622">
    <property type="entry name" value="HISTONEH3"/>
</dbReference>
<feature type="compositionally biased region" description="Low complexity" evidence="2">
    <location>
        <begin position="1"/>
        <end position="41"/>
    </location>
</feature>
<feature type="non-terminal residue" evidence="4">
    <location>
        <position position="1"/>
    </location>
</feature>
<dbReference type="Pfam" id="PF00125">
    <property type="entry name" value="Histone"/>
    <property type="match status" value="1"/>
</dbReference>
<sequence>PSPAARQAPAQPSPAARQAPAQPSPVARRARAPPAQEPSASKEPSVGRRRRSTPSRRGNSRSKKGIPAWLKNVRHLQRTTHLLIPRLSFARLVREILQSLAPSRADHFYMQGLALQALQEASEHFVMNFLSASYLCSAHAKRKTLMRPDMVFLRNLLKSFGANLATAL</sequence>
<evidence type="ECO:0000256" key="2">
    <source>
        <dbReference type="SAM" id="MobiDB-lite"/>
    </source>
</evidence>
<name>A0A131XW39_IXORI</name>
<dbReference type="SMART" id="SM00428">
    <property type="entry name" value="H3"/>
    <property type="match status" value="1"/>
</dbReference>
<feature type="domain" description="Core Histone H2A/H2B/H3" evidence="3">
    <location>
        <begin position="69"/>
        <end position="152"/>
    </location>
</feature>
<dbReference type="GO" id="GO:0003677">
    <property type="term" value="F:DNA binding"/>
    <property type="evidence" value="ECO:0007669"/>
    <property type="project" value="InterPro"/>
</dbReference>
<reference evidence="4" key="1">
    <citation type="submission" date="2016-02" db="EMBL/GenBank/DDBJ databases">
        <title>RNAseq analyses of the midgut from blood- or serum-fed Ixodes ricinus ticks.</title>
        <authorList>
            <person name="Perner J."/>
            <person name="Provaznik J."/>
            <person name="Schrenkova J."/>
            <person name="Urbanova V."/>
            <person name="Ribeiro J.M."/>
            <person name="Kopacek P."/>
        </authorList>
    </citation>
    <scope>NUCLEOTIDE SEQUENCE</scope>
    <source>
        <tissue evidence="4">Gut</tissue>
    </source>
</reference>
<protein>
    <submittedName>
        <fullName evidence="4">Putative histones h3 and h4</fullName>
    </submittedName>
</protein>
<dbReference type="PANTHER" id="PTHR45810:SF1">
    <property type="entry name" value="HISTONE H3-LIKE CENTROMERIC PROTEIN A"/>
    <property type="match status" value="1"/>
</dbReference>
<feature type="compositionally biased region" description="Basic residues" evidence="2">
    <location>
        <begin position="47"/>
        <end position="64"/>
    </location>
</feature>
<dbReference type="SUPFAM" id="SSF47113">
    <property type="entry name" value="Histone-fold"/>
    <property type="match status" value="1"/>
</dbReference>
<dbReference type="InterPro" id="IPR007125">
    <property type="entry name" value="H2A/H2B/H3"/>
</dbReference>
<dbReference type="InterPro" id="IPR009072">
    <property type="entry name" value="Histone-fold"/>
</dbReference>